<dbReference type="InterPro" id="IPR020568">
    <property type="entry name" value="Ribosomal_Su5_D2-typ_SF"/>
</dbReference>
<reference evidence="9" key="1">
    <citation type="submission" date="2022-11" db="EMBL/GenBank/DDBJ databases">
        <title>Genomic repertoires linked with pathogenic potency of arthritogenic Prevotella copri isolated from the gut of rheumatoid arthritis patients.</title>
        <authorList>
            <person name="Nii T."/>
            <person name="Maeda Y."/>
            <person name="Motooka D."/>
            <person name="Naito M."/>
            <person name="Matsumoto Y."/>
            <person name="Ogawa T."/>
            <person name="Oguro-Igashira E."/>
            <person name="Kishikawa T."/>
            <person name="Yamashita M."/>
            <person name="Koizumi S."/>
            <person name="Kurakawa T."/>
            <person name="Okumura R."/>
            <person name="Kayama H."/>
            <person name="Murakami M."/>
            <person name="Sakaguchi T."/>
            <person name="Das B."/>
            <person name="Nakamura S."/>
            <person name="Okada Y."/>
            <person name="Kumanogoh A."/>
            <person name="Takeda K."/>
        </authorList>
    </citation>
    <scope>NUCLEOTIDE SEQUENCE</scope>
    <source>
        <strain evidence="9">F3-75</strain>
    </source>
</reference>
<evidence type="ECO:0000256" key="6">
    <source>
        <dbReference type="ARBA" id="ARBA00022884"/>
    </source>
</evidence>
<dbReference type="RefSeq" id="WP_233544314.1">
    <property type="nucleotide sequence ID" value="NZ_CP152346.1"/>
</dbReference>
<keyword evidence="2 7" id="KW-0819">tRNA processing</keyword>
<evidence type="ECO:0000313" key="9">
    <source>
        <dbReference type="EMBL" id="MCW4127845.1"/>
    </source>
</evidence>
<dbReference type="PROSITE" id="PS00648">
    <property type="entry name" value="RIBONUCLEASE_P"/>
    <property type="match status" value="1"/>
</dbReference>
<evidence type="ECO:0000313" key="10">
    <source>
        <dbReference type="Proteomes" id="UP001209344"/>
    </source>
</evidence>
<gene>
    <name evidence="7 9" type="primary">rnpA</name>
    <name evidence="9" type="ORF">ONT16_06160</name>
</gene>
<evidence type="ECO:0000256" key="7">
    <source>
        <dbReference type="HAMAP-Rule" id="MF_00227"/>
    </source>
</evidence>
<dbReference type="HAMAP" id="MF_00227">
    <property type="entry name" value="RNase_P"/>
    <property type="match status" value="1"/>
</dbReference>
<dbReference type="GO" id="GO:0001682">
    <property type="term" value="P:tRNA 5'-leader removal"/>
    <property type="evidence" value="ECO:0007669"/>
    <property type="project" value="UniProtKB-UniRule"/>
</dbReference>
<evidence type="ECO:0000256" key="1">
    <source>
        <dbReference type="ARBA" id="ARBA00002663"/>
    </source>
</evidence>
<sequence>MMLAETDNTFGKREHLCKQTLIDQLFSGKAHAMTAWPLKMVYLVVDKTDEQSASVELMVSVSKRFFKRAVKRNRVKRQIREAYRTQKHGLMERMAQMPDKQLLLAVIWQDGKLHDSAELNARMNKNLQRLIEKL</sequence>
<comment type="catalytic activity">
    <reaction evidence="7">
        <text>Endonucleolytic cleavage of RNA, removing 5'-extranucleotides from tRNA precursor.</text>
        <dbReference type="EC" id="3.1.26.5"/>
    </reaction>
</comment>
<dbReference type="InterPro" id="IPR020539">
    <property type="entry name" value="RNase_P_CS"/>
</dbReference>
<dbReference type="InterPro" id="IPR000100">
    <property type="entry name" value="RNase_P"/>
</dbReference>
<comment type="function">
    <text evidence="1 7">RNaseP catalyzes the removal of the 5'-leader sequence from pre-tRNA to produce the mature 5'-terminus. It can also cleave other RNA substrates such as 4.5S RNA. The protein component plays an auxiliary but essential role in vivo by binding to the 5'-leader sequence and broadening the substrate specificity of the ribozyme.</text>
</comment>
<evidence type="ECO:0000256" key="5">
    <source>
        <dbReference type="ARBA" id="ARBA00022801"/>
    </source>
</evidence>
<keyword evidence="6 7" id="KW-0694">RNA-binding</keyword>
<keyword evidence="4 7" id="KW-0255">Endonuclease</keyword>
<evidence type="ECO:0000256" key="2">
    <source>
        <dbReference type="ARBA" id="ARBA00022694"/>
    </source>
</evidence>
<comment type="caution">
    <text evidence="9">The sequence shown here is derived from an EMBL/GenBank/DDBJ whole genome shotgun (WGS) entry which is preliminary data.</text>
</comment>
<dbReference type="SUPFAM" id="SSF54211">
    <property type="entry name" value="Ribosomal protein S5 domain 2-like"/>
    <property type="match status" value="1"/>
</dbReference>
<proteinExistence type="inferred from homology"/>
<dbReference type="NCBIfam" id="TIGR00188">
    <property type="entry name" value="rnpA"/>
    <property type="match status" value="1"/>
</dbReference>
<dbReference type="GO" id="GO:0004526">
    <property type="term" value="F:ribonuclease P activity"/>
    <property type="evidence" value="ECO:0007669"/>
    <property type="project" value="UniProtKB-UniRule"/>
</dbReference>
<dbReference type="EMBL" id="JAPDVK010000002">
    <property type="protein sequence ID" value="MCW4127845.1"/>
    <property type="molecule type" value="Genomic_DNA"/>
</dbReference>
<dbReference type="GO" id="GO:0000049">
    <property type="term" value="F:tRNA binding"/>
    <property type="evidence" value="ECO:0007669"/>
    <property type="project" value="UniProtKB-UniRule"/>
</dbReference>
<keyword evidence="3 7" id="KW-0540">Nuclease</keyword>
<accession>A0AAP3BBH9</accession>
<keyword evidence="5 7" id="KW-0378">Hydrolase</keyword>
<evidence type="ECO:0000256" key="8">
    <source>
        <dbReference type="NCBIfam" id="TIGR00188"/>
    </source>
</evidence>
<dbReference type="Pfam" id="PF00825">
    <property type="entry name" value="Ribonuclease_P"/>
    <property type="match status" value="1"/>
</dbReference>
<comment type="similarity">
    <text evidence="7">Belongs to the RnpA family.</text>
</comment>
<dbReference type="Gene3D" id="3.30.230.10">
    <property type="match status" value="1"/>
</dbReference>
<organism evidence="9 10">
    <name type="scientific">Segatella copri</name>
    <dbReference type="NCBI Taxonomy" id="165179"/>
    <lineage>
        <taxon>Bacteria</taxon>
        <taxon>Pseudomonadati</taxon>
        <taxon>Bacteroidota</taxon>
        <taxon>Bacteroidia</taxon>
        <taxon>Bacteroidales</taxon>
        <taxon>Prevotellaceae</taxon>
        <taxon>Segatella</taxon>
    </lineage>
</organism>
<dbReference type="AlphaFoldDB" id="A0AAP3BBH9"/>
<evidence type="ECO:0000256" key="3">
    <source>
        <dbReference type="ARBA" id="ARBA00022722"/>
    </source>
</evidence>
<name>A0AAP3BBH9_9BACT</name>
<dbReference type="EC" id="3.1.26.5" evidence="7 8"/>
<evidence type="ECO:0000256" key="4">
    <source>
        <dbReference type="ARBA" id="ARBA00022759"/>
    </source>
</evidence>
<protein>
    <recommendedName>
        <fullName evidence="7 8">Ribonuclease P protein component</fullName>
        <shortName evidence="7">RNase P protein</shortName>
        <shortName evidence="7">RNaseP protein</shortName>
        <ecNumber evidence="7 8">3.1.26.5</ecNumber>
    </recommendedName>
    <alternativeName>
        <fullName evidence="7">Protein C5</fullName>
    </alternativeName>
</protein>
<dbReference type="Proteomes" id="UP001209344">
    <property type="component" value="Unassembled WGS sequence"/>
</dbReference>
<comment type="subunit">
    <text evidence="7">Consists of a catalytic RNA component (M1 or rnpB) and a protein subunit.</text>
</comment>
<dbReference type="InterPro" id="IPR014721">
    <property type="entry name" value="Ribsml_uS5_D2-typ_fold_subgr"/>
</dbReference>